<dbReference type="EMBL" id="JBCEZU010000145">
    <property type="protein sequence ID" value="KAK9524573.1"/>
    <property type="molecule type" value="Genomic_DNA"/>
</dbReference>
<name>A0AAW1EQX4_ZOAVI</name>
<protein>
    <submittedName>
        <fullName evidence="1">Uncharacterized protein</fullName>
    </submittedName>
</protein>
<dbReference type="AlphaFoldDB" id="A0AAW1EQX4"/>
<dbReference type="Proteomes" id="UP001488805">
    <property type="component" value="Unassembled WGS sequence"/>
</dbReference>
<accession>A0AAW1EQX4</accession>
<keyword evidence="2" id="KW-1185">Reference proteome</keyword>
<comment type="caution">
    <text evidence="1">The sequence shown here is derived from an EMBL/GenBank/DDBJ whole genome shotgun (WGS) entry which is preliminary data.</text>
</comment>
<organism evidence="1 2">
    <name type="scientific">Zoarces viviparus</name>
    <name type="common">Viviparous eelpout</name>
    <name type="synonym">Blennius viviparus</name>
    <dbReference type="NCBI Taxonomy" id="48416"/>
    <lineage>
        <taxon>Eukaryota</taxon>
        <taxon>Metazoa</taxon>
        <taxon>Chordata</taxon>
        <taxon>Craniata</taxon>
        <taxon>Vertebrata</taxon>
        <taxon>Euteleostomi</taxon>
        <taxon>Actinopterygii</taxon>
        <taxon>Neopterygii</taxon>
        <taxon>Teleostei</taxon>
        <taxon>Neoteleostei</taxon>
        <taxon>Acanthomorphata</taxon>
        <taxon>Eupercaria</taxon>
        <taxon>Perciformes</taxon>
        <taxon>Cottioidei</taxon>
        <taxon>Zoarcales</taxon>
        <taxon>Zoarcidae</taxon>
        <taxon>Zoarcinae</taxon>
        <taxon>Zoarces</taxon>
    </lineage>
</organism>
<evidence type="ECO:0000313" key="1">
    <source>
        <dbReference type="EMBL" id="KAK9524573.1"/>
    </source>
</evidence>
<gene>
    <name evidence="1" type="ORF">VZT92_016955</name>
</gene>
<evidence type="ECO:0000313" key="2">
    <source>
        <dbReference type="Proteomes" id="UP001488805"/>
    </source>
</evidence>
<reference evidence="1 2" key="1">
    <citation type="journal article" date="2024" name="Genome Biol. Evol.">
        <title>Chromosome-level genome assembly of the viviparous eelpout Zoarces viviparus.</title>
        <authorList>
            <person name="Fuhrmann N."/>
            <person name="Brasseur M.V."/>
            <person name="Bakowski C.E."/>
            <person name="Podsiadlowski L."/>
            <person name="Prost S."/>
            <person name="Krehenwinkel H."/>
            <person name="Mayer C."/>
        </authorList>
    </citation>
    <scope>NUCLEOTIDE SEQUENCE [LARGE SCALE GENOMIC DNA]</scope>
    <source>
        <strain evidence="1">NO-MEL_2022_Ind0_liver</strain>
    </source>
</reference>
<sequence length="86" mass="9100">MGKFIPTEADHRSRPVTGGQHSALVVVSVPIVIHLSKLNGNGVRQTACPPTASFTENLVDATVLLPTQYNTHTLSPSLGCFSATED</sequence>
<proteinExistence type="predicted"/>